<dbReference type="CDD" id="cd03192">
    <property type="entry name" value="GST_C_Sigma_like"/>
    <property type="match status" value="1"/>
</dbReference>
<protein>
    <recommendedName>
        <fullName evidence="5">Glutathione S-transferase</fullName>
    </recommendedName>
</protein>
<feature type="domain" description="GST C-terminal" evidence="2">
    <location>
        <begin position="106"/>
        <end position="230"/>
    </location>
</feature>
<dbReference type="GO" id="GO:0006749">
    <property type="term" value="P:glutathione metabolic process"/>
    <property type="evidence" value="ECO:0007669"/>
    <property type="project" value="TreeGrafter"/>
</dbReference>
<dbReference type="PROSITE" id="PS50404">
    <property type="entry name" value="GST_NTER"/>
    <property type="match status" value="1"/>
</dbReference>
<dbReference type="AlphaFoldDB" id="A0AA39QX74"/>
<dbReference type="GO" id="GO:0004364">
    <property type="term" value="F:glutathione transferase activity"/>
    <property type="evidence" value="ECO:0007669"/>
    <property type="project" value="TreeGrafter"/>
</dbReference>
<dbReference type="InterPro" id="IPR036249">
    <property type="entry name" value="Thioredoxin-like_sf"/>
</dbReference>
<dbReference type="Gene3D" id="1.20.1050.10">
    <property type="match status" value="1"/>
</dbReference>
<dbReference type="Gene3D" id="3.40.30.10">
    <property type="entry name" value="Glutaredoxin"/>
    <property type="match status" value="1"/>
</dbReference>
<feature type="domain" description="GST N-terminal" evidence="1">
    <location>
        <begin position="21"/>
        <end position="103"/>
    </location>
</feature>
<dbReference type="InterPro" id="IPR004046">
    <property type="entry name" value="GST_C"/>
</dbReference>
<dbReference type="SFLD" id="SFLDS00019">
    <property type="entry name" value="Glutathione_Transferase_(cytos"/>
    <property type="match status" value="1"/>
</dbReference>
<evidence type="ECO:0000259" key="2">
    <source>
        <dbReference type="PROSITE" id="PS50405"/>
    </source>
</evidence>
<name>A0AA39QX74_9LECA</name>
<reference evidence="3" key="1">
    <citation type="submission" date="2023-03" db="EMBL/GenBank/DDBJ databases">
        <title>Complete genome of Cladonia borealis.</title>
        <authorList>
            <person name="Park H."/>
        </authorList>
    </citation>
    <scope>NUCLEOTIDE SEQUENCE</scope>
    <source>
        <strain evidence="3">ANT050790</strain>
    </source>
</reference>
<dbReference type="PANTHER" id="PTHR11571">
    <property type="entry name" value="GLUTATHIONE S-TRANSFERASE"/>
    <property type="match status" value="1"/>
</dbReference>
<dbReference type="CDD" id="cd03039">
    <property type="entry name" value="GST_N_Sigma_like"/>
    <property type="match status" value="1"/>
</dbReference>
<comment type="caution">
    <text evidence="3">The sequence shown here is derived from an EMBL/GenBank/DDBJ whole genome shotgun (WGS) entry which is preliminary data.</text>
</comment>
<sequence length="230" mass="26693">MPTTKRCLTESDANRAIGGVPTIHYFDFQSRGRGQVLRLLWEDAGIAYEDIRYSFQEYPEYKKTRIAGMNPTGHIPVVELNRRILTQSYAILRHFARQLGKYDGETEEGKYWADAMCDIGIDWRTLFVNAFFSPQKDKTYPEHCETVRPRFLQGLETHLKTHDLSKTGPYVLGKSVTYADFVIYQVLHDEGLTQDRRKGMKDYPRLIQLVDAVESRPNVKTFLQSDRYLG</sequence>
<dbReference type="SUPFAM" id="SSF52833">
    <property type="entry name" value="Thioredoxin-like"/>
    <property type="match status" value="1"/>
</dbReference>
<dbReference type="Pfam" id="PF14497">
    <property type="entry name" value="GST_C_3"/>
    <property type="match status" value="1"/>
</dbReference>
<gene>
    <name evidence="3" type="ORF">JMJ35_007455</name>
</gene>
<dbReference type="InterPro" id="IPR010987">
    <property type="entry name" value="Glutathione-S-Trfase_C-like"/>
</dbReference>
<evidence type="ECO:0000313" key="3">
    <source>
        <dbReference type="EMBL" id="KAK0510061.1"/>
    </source>
</evidence>
<dbReference type="EMBL" id="JAFEKC020000017">
    <property type="protein sequence ID" value="KAK0510061.1"/>
    <property type="molecule type" value="Genomic_DNA"/>
</dbReference>
<dbReference type="Proteomes" id="UP001166286">
    <property type="component" value="Unassembled WGS sequence"/>
</dbReference>
<dbReference type="PROSITE" id="PS50405">
    <property type="entry name" value="GST_CTER"/>
    <property type="match status" value="1"/>
</dbReference>
<dbReference type="InterPro" id="IPR036282">
    <property type="entry name" value="Glutathione-S-Trfase_C_sf"/>
</dbReference>
<dbReference type="PANTHER" id="PTHR11571:SF150">
    <property type="entry name" value="GLUTATHIONE S-TRANSFERASE"/>
    <property type="match status" value="1"/>
</dbReference>
<dbReference type="InterPro" id="IPR050213">
    <property type="entry name" value="GST_superfamily"/>
</dbReference>
<dbReference type="SUPFAM" id="SSF47616">
    <property type="entry name" value="GST C-terminal domain-like"/>
    <property type="match status" value="1"/>
</dbReference>
<evidence type="ECO:0000259" key="1">
    <source>
        <dbReference type="PROSITE" id="PS50404"/>
    </source>
</evidence>
<dbReference type="InterPro" id="IPR004045">
    <property type="entry name" value="Glutathione_S-Trfase_N"/>
</dbReference>
<organism evidence="3 4">
    <name type="scientific">Cladonia borealis</name>
    <dbReference type="NCBI Taxonomy" id="184061"/>
    <lineage>
        <taxon>Eukaryota</taxon>
        <taxon>Fungi</taxon>
        <taxon>Dikarya</taxon>
        <taxon>Ascomycota</taxon>
        <taxon>Pezizomycotina</taxon>
        <taxon>Lecanoromycetes</taxon>
        <taxon>OSLEUM clade</taxon>
        <taxon>Lecanoromycetidae</taxon>
        <taxon>Lecanorales</taxon>
        <taxon>Lecanorineae</taxon>
        <taxon>Cladoniaceae</taxon>
        <taxon>Cladonia</taxon>
    </lineage>
</organism>
<dbReference type="InterPro" id="IPR040079">
    <property type="entry name" value="Glutathione_S-Trfase"/>
</dbReference>
<evidence type="ECO:0008006" key="5">
    <source>
        <dbReference type="Google" id="ProtNLM"/>
    </source>
</evidence>
<evidence type="ECO:0000313" key="4">
    <source>
        <dbReference type="Proteomes" id="UP001166286"/>
    </source>
</evidence>
<accession>A0AA39QX74</accession>
<keyword evidence="4" id="KW-1185">Reference proteome</keyword>
<proteinExistence type="predicted"/>
<dbReference type="Pfam" id="PF02798">
    <property type="entry name" value="GST_N"/>
    <property type="match status" value="1"/>
</dbReference>